<dbReference type="AlphaFoldDB" id="A0A197JGQ8"/>
<protein>
    <submittedName>
        <fullName evidence="1">Uncharacterized protein</fullName>
    </submittedName>
</protein>
<keyword evidence="2" id="KW-1185">Reference proteome</keyword>
<sequence length="190" mass="21182">MPPWAIAKARKLQHLPIGHPFSLFLLQPTFVHLQAQSPTTPTTACDTFFSSENRSITLWNSSPNENSLISHNATSTLPRSLLNATWQGTGHEASNETTCLKARGARGAPVRSLILLLTLSSLHYPPLPSSPTLISNDNSLRRLLHCPRARPSSHLPPSNHDLFQFTQANRTINYISKRFEDDCNNRIIVQ</sequence>
<reference evidence="1 2" key="1">
    <citation type="submission" date="2016-05" db="EMBL/GenBank/DDBJ databases">
        <title>Genome sequencing reveals origins of a unique bacterial endosymbiosis in the earliest lineages of terrestrial Fungi.</title>
        <authorList>
            <consortium name="DOE Joint Genome Institute"/>
            <person name="Uehling J."/>
            <person name="Gryganskyi A."/>
            <person name="Hameed K."/>
            <person name="Tschaplinski T."/>
            <person name="Misztal P."/>
            <person name="Wu S."/>
            <person name="Desiro A."/>
            <person name="Vande Pol N."/>
            <person name="Du Z.-Y."/>
            <person name="Zienkiewicz A."/>
            <person name="Zienkiewicz K."/>
            <person name="Morin E."/>
            <person name="Tisserant E."/>
            <person name="Splivallo R."/>
            <person name="Hainaut M."/>
            <person name="Henrissat B."/>
            <person name="Ohm R."/>
            <person name="Kuo A."/>
            <person name="Yan J."/>
            <person name="Lipzen A."/>
            <person name="Nolan M."/>
            <person name="Labutti K."/>
            <person name="Barry K."/>
            <person name="Goldstein A."/>
            <person name="Labbe J."/>
            <person name="Schadt C."/>
            <person name="Tuskan G."/>
            <person name="Grigoriev I."/>
            <person name="Martin F."/>
            <person name="Vilgalys R."/>
            <person name="Bonito G."/>
        </authorList>
    </citation>
    <scope>NUCLEOTIDE SEQUENCE [LARGE SCALE GENOMIC DNA]</scope>
    <source>
        <strain evidence="1 2">AG-77</strain>
    </source>
</reference>
<accession>A0A197JGQ8</accession>
<gene>
    <name evidence="1" type="ORF">K457DRAFT_142632</name>
</gene>
<proteinExistence type="predicted"/>
<organism evidence="1 2">
    <name type="scientific">Linnemannia elongata AG-77</name>
    <dbReference type="NCBI Taxonomy" id="1314771"/>
    <lineage>
        <taxon>Eukaryota</taxon>
        <taxon>Fungi</taxon>
        <taxon>Fungi incertae sedis</taxon>
        <taxon>Mucoromycota</taxon>
        <taxon>Mortierellomycotina</taxon>
        <taxon>Mortierellomycetes</taxon>
        <taxon>Mortierellales</taxon>
        <taxon>Mortierellaceae</taxon>
        <taxon>Linnemannia</taxon>
    </lineage>
</organism>
<evidence type="ECO:0000313" key="2">
    <source>
        <dbReference type="Proteomes" id="UP000078512"/>
    </source>
</evidence>
<dbReference type="EMBL" id="KV442115">
    <property type="protein sequence ID" value="OAQ23579.1"/>
    <property type="molecule type" value="Genomic_DNA"/>
</dbReference>
<name>A0A197JGQ8_9FUNG</name>
<evidence type="ECO:0000313" key="1">
    <source>
        <dbReference type="EMBL" id="OAQ23579.1"/>
    </source>
</evidence>
<dbReference type="Proteomes" id="UP000078512">
    <property type="component" value="Unassembled WGS sequence"/>
</dbReference>